<keyword evidence="6 11" id="KW-0798">TonB box</keyword>
<dbReference type="PATRIC" id="fig|1300349.4.peg.1492"/>
<dbReference type="PROSITE" id="PS01156">
    <property type="entry name" value="TONB_DEPENDENT_REC_2"/>
    <property type="match status" value="1"/>
</dbReference>
<evidence type="ECO:0000256" key="10">
    <source>
        <dbReference type="PROSITE-ProRule" id="PRU10144"/>
    </source>
</evidence>
<evidence type="ECO:0000256" key="3">
    <source>
        <dbReference type="ARBA" id="ARBA00022452"/>
    </source>
</evidence>
<accession>A0A1A7BH91</accession>
<dbReference type="InterPro" id="IPR000531">
    <property type="entry name" value="Beta-barrel_TonB"/>
</dbReference>
<dbReference type="InterPro" id="IPR036942">
    <property type="entry name" value="Beta-barrel_TonB_sf"/>
</dbReference>
<dbReference type="Pfam" id="PF07715">
    <property type="entry name" value="Plug"/>
    <property type="match status" value="1"/>
</dbReference>
<keyword evidence="3 9" id="KW-1134">Transmembrane beta strand</keyword>
<organism evidence="14 15">
    <name type="scientific">Erythrobacter dokdonensis DSW-74</name>
    <dbReference type="NCBI Taxonomy" id="1300349"/>
    <lineage>
        <taxon>Bacteria</taxon>
        <taxon>Pseudomonadati</taxon>
        <taxon>Pseudomonadota</taxon>
        <taxon>Alphaproteobacteria</taxon>
        <taxon>Sphingomonadales</taxon>
        <taxon>Erythrobacteraceae</taxon>
        <taxon>Erythrobacter/Porphyrobacter group</taxon>
        <taxon>Erythrobacter</taxon>
    </lineage>
</organism>
<dbReference type="SUPFAM" id="SSF56935">
    <property type="entry name" value="Porins"/>
    <property type="match status" value="1"/>
</dbReference>
<dbReference type="InterPro" id="IPR010917">
    <property type="entry name" value="TonB_rcpt_CS"/>
</dbReference>
<evidence type="ECO:0000256" key="6">
    <source>
        <dbReference type="ARBA" id="ARBA00023077"/>
    </source>
</evidence>
<keyword evidence="2 9" id="KW-0813">Transport</keyword>
<protein>
    <submittedName>
        <fullName evidence="14">Outer membrane receptor protein</fullName>
    </submittedName>
</protein>
<keyword evidence="4 9" id="KW-0812">Transmembrane</keyword>
<evidence type="ECO:0000256" key="9">
    <source>
        <dbReference type="PROSITE-ProRule" id="PRU01360"/>
    </source>
</evidence>
<keyword evidence="5" id="KW-0732">Signal</keyword>
<dbReference type="Pfam" id="PF00593">
    <property type="entry name" value="TonB_dep_Rec_b-barrel"/>
    <property type="match status" value="1"/>
</dbReference>
<dbReference type="Proteomes" id="UP000092484">
    <property type="component" value="Unassembled WGS sequence"/>
</dbReference>
<dbReference type="GO" id="GO:0009279">
    <property type="term" value="C:cell outer membrane"/>
    <property type="evidence" value="ECO:0007669"/>
    <property type="project" value="UniProtKB-SubCell"/>
</dbReference>
<reference evidence="14 15" key="1">
    <citation type="submission" date="2016-06" db="EMBL/GenBank/DDBJ databases">
        <title>Genome sequence of Porphyrobacter dokdonensis DSW-74.</title>
        <authorList>
            <person name="Kim J.F."/>
            <person name="Song J.Y."/>
        </authorList>
    </citation>
    <scope>NUCLEOTIDE SEQUENCE [LARGE SCALE GENOMIC DNA]</scope>
    <source>
        <strain evidence="14 15">DSW-74</strain>
    </source>
</reference>
<feature type="domain" description="TonB-dependent receptor-like beta-barrel" evidence="12">
    <location>
        <begin position="389"/>
        <end position="741"/>
    </location>
</feature>
<evidence type="ECO:0000313" key="14">
    <source>
        <dbReference type="EMBL" id="OBV11086.1"/>
    </source>
</evidence>
<evidence type="ECO:0000256" key="7">
    <source>
        <dbReference type="ARBA" id="ARBA00023136"/>
    </source>
</evidence>
<evidence type="ECO:0000313" key="15">
    <source>
        <dbReference type="Proteomes" id="UP000092484"/>
    </source>
</evidence>
<name>A0A1A7BH91_9SPHN</name>
<dbReference type="EMBL" id="LZYB01000003">
    <property type="protein sequence ID" value="OBV11086.1"/>
    <property type="molecule type" value="Genomic_DNA"/>
</dbReference>
<comment type="similarity">
    <text evidence="9 11">Belongs to the TonB-dependent receptor family.</text>
</comment>
<evidence type="ECO:0000259" key="13">
    <source>
        <dbReference type="Pfam" id="PF07715"/>
    </source>
</evidence>
<feature type="domain" description="TonB-dependent receptor plug" evidence="13">
    <location>
        <begin position="69"/>
        <end position="166"/>
    </location>
</feature>
<dbReference type="PANTHER" id="PTHR30069">
    <property type="entry name" value="TONB-DEPENDENT OUTER MEMBRANE RECEPTOR"/>
    <property type="match status" value="1"/>
</dbReference>
<keyword evidence="15" id="KW-1185">Reference proteome</keyword>
<evidence type="ECO:0000256" key="8">
    <source>
        <dbReference type="ARBA" id="ARBA00023237"/>
    </source>
</evidence>
<dbReference type="InterPro" id="IPR039426">
    <property type="entry name" value="TonB-dep_rcpt-like"/>
</dbReference>
<dbReference type="STRING" id="1300349.I603_1494"/>
<dbReference type="AlphaFoldDB" id="A0A1A7BH91"/>
<dbReference type="PANTHER" id="PTHR30069:SF39">
    <property type="entry name" value="BLL6183 PROTEIN"/>
    <property type="match status" value="1"/>
</dbReference>
<evidence type="ECO:0000256" key="4">
    <source>
        <dbReference type="ARBA" id="ARBA00022692"/>
    </source>
</evidence>
<dbReference type="Gene3D" id="2.170.130.10">
    <property type="entry name" value="TonB-dependent receptor, plug domain"/>
    <property type="match status" value="1"/>
</dbReference>
<sequence>MVTAKLRGLIDPGARPVAVLAAGIVCAGPALAQQAEPPRVDEAAATIIVTAPGGEVDLDDALALDRIDIAIAGTPDLLAALTRNFAGVTAQDAQNNPWQPNLVYRGYVASPLVGQAQGLSVYVDGARFNQPFGDTVNFELIPDAAIRSLTLRDASPVYGLNALGGALVIETATGRTEQGVAGAAAIGSYGERDFSLSAGDASGGFSWFGAIQYREEDGWRDFSPSDLINGFFDLGYDGERGGVHVKFIGADTDLTGNGVAPVELLQARRRSVFTWPDNQRNSYGRLSVHPWVAISDRTRFEATLYRQRRKASLLNGDAADIEECEGDPAFEGLLCLERVGDDGDEEQALLIDSGGDTIDDVLDGGDYGVFNRGDIVSRSEGFLAQIVSEQDFGGRTNRLAFGASYDSSENDFVASTELGELTDERSVEGLGTFIDQPDNAIAPVSLKTRARFWSVFLADTLPLTESLTAEIGLRYNTARVILEDQIGTALNGDHSFDRLNPGIELDWAVTPAISLRAGYSESNRVPTEAELSCADENAPCSLTNFFIADPPLEQVVAKSFELGASGRHKQGGWNIGWLLSGYRTTNTNDIQFVASSTRGRGFFRNIGETRRQGVEASLEARRGGLRLGASYAFIDATYRFPVVLSSPANPQANDDGEIAVARGDRLTGIPRHSATLTADYAGRIGVRGFRIGGDMIARSSQFLVGDEANQNPQVPGYLLFNLRGSVEVVKGVSLFGEVRNLFDREFATFGTFSEVDEVDLAEAPDASDPRAFGPGAPRRLTIGIAASF</sequence>
<evidence type="ECO:0000256" key="5">
    <source>
        <dbReference type="ARBA" id="ARBA00022729"/>
    </source>
</evidence>
<keyword evidence="7 9" id="KW-0472">Membrane</keyword>
<dbReference type="GO" id="GO:0044718">
    <property type="term" value="P:siderophore transmembrane transport"/>
    <property type="evidence" value="ECO:0007669"/>
    <property type="project" value="TreeGrafter"/>
</dbReference>
<evidence type="ECO:0000256" key="2">
    <source>
        <dbReference type="ARBA" id="ARBA00022448"/>
    </source>
</evidence>
<evidence type="ECO:0000259" key="12">
    <source>
        <dbReference type="Pfam" id="PF00593"/>
    </source>
</evidence>
<dbReference type="InterPro" id="IPR012910">
    <property type="entry name" value="Plug_dom"/>
</dbReference>
<dbReference type="GO" id="GO:0015344">
    <property type="term" value="F:siderophore uptake transmembrane transporter activity"/>
    <property type="evidence" value="ECO:0007669"/>
    <property type="project" value="TreeGrafter"/>
</dbReference>
<feature type="short sequence motif" description="TonB C-terminal box" evidence="10">
    <location>
        <begin position="771"/>
        <end position="788"/>
    </location>
</feature>
<evidence type="ECO:0000256" key="1">
    <source>
        <dbReference type="ARBA" id="ARBA00004571"/>
    </source>
</evidence>
<comment type="caution">
    <text evidence="14">The sequence shown here is derived from an EMBL/GenBank/DDBJ whole genome shotgun (WGS) entry which is preliminary data.</text>
</comment>
<keyword evidence="14" id="KW-0675">Receptor</keyword>
<evidence type="ECO:0000256" key="11">
    <source>
        <dbReference type="RuleBase" id="RU003357"/>
    </source>
</evidence>
<keyword evidence="8 9" id="KW-0998">Cell outer membrane</keyword>
<dbReference type="PROSITE" id="PS52016">
    <property type="entry name" value="TONB_DEPENDENT_REC_3"/>
    <property type="match status" value="1"/>
</dbReference>
<dbReference type="InterPro" id="IPR037066">
    <property type="entry name" value="Plug_dom_sf"/>
</dbReference>
<proteinExistence type="inferred from homology"/>
<gene>
    <name evidence="14" type="ORF">I603_1494</name>
</gene>
<dbReference type="Gene3D" id="2.40.170.20">
    <property type="entry name" value="TonB-dependent receptor, beta-barrel domain"/>
    <property type="match status" value="1"/>
</dbReference>
<comment type="subcellular location">
    <subcellularLocation>
        <location evidence="1 9">Cell outer membrane</location>
        <topology evidence="1 9">Multi-pass membrane protein</topology>
    </subcellularLocation>
</comment>
<dbReference type="RefSeq" id="WP_084439960.1">
    <property type="nucleotide sequence ID" value="NZ_LZYB01000003.1"/>
</dbReference>